<protein>
    <submittedName>
        <fullName evidence="3">OLC1v1026612C2</fullName>
    </submittedName>
</protein>
<evidence type="ECO:0000313" key="3">
    <source>
        <dbReference type="EMBL" id="CAI9091552.1"/>
    </source>
</evidence>
<name>A0AAV1C819_OLDCO</name>
<dbReference type="GO" id="GO:0006952">
    <property type="term" value="P:defense response"/>
    <property type="evidence" value="ECO:0007669"/>
    <property type="project" value="InterPro"/>
</dbReference>
<reference evidence="3" key="1">
    <citation type="submission" date="2023-03" db="EMBL/GenBank/DDBJ databases">
        <authorList>
            <person name="Julca I."/>
        </authorList>
    </citation>
    <scope>NUCLEOTIDE SEQUENCE</scope>
</reference>
<dbReference type="InterPro" id="IPR000916">
    <property type="entry name" value="Bet_v_I/MLP"/>
</dbReference>
<keyword evidence="1" id="KW-0472">Membrane</keyword>
<feature type="transmembrane region" description="Helical" evidence="1">
    <location>
        <begin position="80"/>
        <end position="96"/>
    </location>
</feature>
<organism evidence="3 4">
    <name type="scientific">Oldenlandia corymbosa var. corymbosa</name>
    <dbReference type="NCBI Taxonomy" id="529605"/>
    <lineage>
        <taxon>Eukaryota</taxon>
        <taxon>Viridiplantae</taxon>
        <taxon>Streptophyta</taxon>
        <taxon>Embryophyta</taxon>
        <taxon>Tracheophyta</taxon>
        <taxon>Spermatophyta</taxon>
        <taxon>Magnoliopsida</taxon>
        <taxon>eudicotyledons</taxon>
        <taxon>Gunneridae</taxon>
        <taxon>Pentapetalae</taxon>
        <taxon>asterids</taxon>
        <taxon>lamiids</taxon>
        <taxon>Gentianales</taxon>
        <taxon>Rubiaceae</taxon>
        <taxon>Rubioideae</taxon>
        <taxon>Spermacoceae</taxon>
        <taxon>Hedyotis-Oldenlandia complex</taxon>
        <taxon>Oldenlandia</taxon>
    </lineage>
</organism>
<sequence length="112" mass="13275">MSAQLRKLVSSTEIKLDGKLIHEILTHKPYCMTSTSPKFIQGVELLDDREWGKVGSVRLWKFISQGRESNTTVSNKKIRIVRLWNLFCFILIYINFNMEIHRWKDVGRQRHN</sequence>
<dbReference type="AlphaFoldDB" id="A0AAV1C819"/>
<dbReference type="Gene3D" id="3.30.530.20">
    <property type="match status" value="1"/>
</dbReference>
<dbReference type="InterPro" id="IPR051761">
    <property type="entry name" value="MLP-like_ligand-binding"/>
</dbReference>
<keyword evidence="1" id="KW-1133">Transmembrane helix</keyword>
<evidence type="ECO:0000256" key="1">
    <source>
        <dbReference type="SAM" id="Phobius"/>
    </source>
</evidence>
<evidence type="ECO:0000259" key="2">
    <source>
        <dbReference type="Pfam" id="PF00407"/>
    </source>
</evidence>
<keyword evidence="4" id="KW-1185">Reference proteome</keyword>
<proteinExistence type="predicted"/>
<dbReference type="InterPro" id="IPR023393">
    <property type="entry name" value="START-like_dom_sf"/>
</dbReference>
<dbReference type="Pfam" id="PF00407">
    <property type="entry name" value="Bet_v_1"/>
    <property type="match status" value="1"/>
</dbReference>
<dbReference type="Proteomes" id="UP001161247">
    <property type="component" value="Chromosome 1"/>
</dbReference>
<feature type="domain" description="Bet v I/Major latex protein" evidence="2">
    <location>
        <begin position="6"/>
        <end position="68"/>
    </location>
</feature>
<accession>A0AAV1C819</accession>
<keyword evidence="1" id="KW-0812">Transmembrane</keyword>
<dbReference type="EMBL" id="OX459118">
    <property type="protein sequence ID" value="CAI9091552.1"/>
    <property type="molecule type" value="Genomic_DNA"/>
</dbReference>
<dbReference type="PANTHER" id="PTHR31907">
    <property type="entry name" value="MLP-LIKE PROTEIN 423"/>
    <property type="match status" value="1"/>
</dbReference>
<evidence type="ECO:0000313" key="4">
    <source>
        <dbReference type="Proteomes" id="UP001161247"/>
    </source>
</evidence>
<gene>
    <name evidence="3" type="ORF">OLC1_LOCUS3450</name>
</gene>